<reference evidence="1 2" key="1">
    <citation type="journal article" date="2022" name="Genome Biol. Evol.">
        <title>The Spruce Budworm Genome: Reconstructing the Evolutionary History of Antifreeze Proteins.</title>
        <authorList>
            <person name="Beliveau C."/>
            <person name="Gagne P."/>
            <person name="Picq S."/>
            <person name="Vernygora O."/>
            <person name="Keeling C.I."/>
            <person name="Pinkney K."/>
            <person name="Doucet D."/>
            <person name="Wen F."/>
            <person name="Johnston J.S."/>
            <person name="Maaroufi H."/>
            <person name="Boyle B."/>
            <person name="Laroche J."/>
            <person name="Dewar K."/>
            <person name="Juretic N."/>
            <person name="Blackburn G."/>
            <person name="Nisole A."/>
            <person name="Brunet B."/>
            <person name="Brandao M."/>
            <person name="Lumley L."/>
            <person name="Duan J."/>
            <person name="Quan G."/>
            <person name="Lucarotti C.J."/>
            <person name="Roe A.D."/>
            <person name="Sperling F.A.H."/>
            <person name="Levesque R.C."/>
            <person name="Cusson M."/>
        </authorList>
    </citation>
    <scope>NUCLEOTIDE SEQUENCE [LARGE SCALE GENOMIC DNA]</scope>
    <source>
        <strain evidence="1">Glfc:IPQL:Cfum</strain>
    </source>
</reference>
<comment type="caution">
    <text evidence="1">The sequence shown here is derived from an EMBL/GenBank/DDBJ whole genome shotgun (WGS) entry which is preliminary data.</text>
</comment>
<accession>A0ACC0KXG7</accession>
<dbReference type="EMBL" id="CM046115">
    <property type="protein sequence ID" value="KAI8441010.1"/>
    <property type="molecule type" value="Genomic_DNA"/>
</dbReference>
<keyword evidence="2" id="KW-1185">Reference proteome</keyword>
<name>A0ACC0KXG7_CHOFU</name>
<evidence type="ECO:0000313" key="1">
    <source>
        <dbReference type="EMBL" id="KAI8441010.1"/>
    </source>
</evidence>
<sequence length="196" mass="22496">MILYFKQQCLRCCVSAWRVRQPVKSLALEGRKDVSDIFARSAVADINAELIVIRHESKVEIFAVKESHPRESVVRANIRARRAARAAGEATRALHFNTPRILFTAPLLRATSRLSPYREGPPDALNFYQITWKLNENLLRVTCQQKCGHYQNKVTGKNLRFNIQAPTVPHTKEQRNRTAPIKREPPRKHNKPLSPL</sequence>
<proteinExistence type="predicted"/>
<dbReference type="Proteomes" id="UP001064048">
    <property type="component" value="Chromosome 15"/>
</dbReference>
<organism evidence="1 2">
    <name type="scientific">Choristoneura fumiferana</name>
    <name type="common">Spruce budworm moth</name>
    <name type="synonym">Archips fumiferana</name>
    <dbReference type="NCBI Taxonomy" id="7141"/>
    <lineage>
        <taxon>Eukaryota</taxon>
        <taxon>Metazoa</taxon>
        <taxon>Ecdysozoa</taxon>
        <taxon>Arthropoda</taxon>
        <taxon>Hexapoda</taxon>
        <taxon>Insecta</taxon>
        <taxon>Pterygota</taxon>
        <taxon>Neoptera</taxon>
        <taxon>Endopterygota</taxon>
        <taxon>Lepidoptera</taxon>
        <taxon>Glossata</taxon>
        <taxon>Ditrysia</taxon>
        <taxon>Tortricoidea</taxon>
        <taxon>Tortricidae</taxon>
        <taxon>Tortricinae</taxon>
        <taxon>Choristoneura</taxon>
    </lineage>
</organism>
<protein>
    <submittedName>
        <fullName evidence="1">Uncharacterized protein</fullName>
    </submittedName>
</protein>
<gene>
    <name evidence="1" type="ORF">MSG28_009283</name>
</gene>
<evidence type="ECO:0000313" key="2">
    <source>
        <dbReference type="Proteomes" id="UP001064048"/>
    </source>
</evidence>